<name>A0AAV2NZV7_9HYME</name>
<evidence type="ECO:0000313" key="1">
    <source>
        <dbReference type="EMBL" id="CAL1685106.1"/>
    </source>
</evidence>
<dbReference type="EMBL" id="OZ034829">
    <property type="protein sequence ID" value="CAL1685106.1"/>
    <property type="molecule type" value="Genomic_DNA"/>
</dbReference>
<dbReference type="PANTHER" id="PTHR34153:SF2">
    <property type="entry name" value="SI:CH211-262H13.3-RELATED"/>
    <property type="match status" value="1"/>
</dbReference>
<dbReference type="AlphaFoldDB" id="A0AAV2NZV7"/>
<gene>
    <name evidence="1" type="ORF">LPLAT_LOCUS10669</name>
</gene>
<evidence type="ECO:0000313" key="2">
    <source>
        <dbReference type="Proteomes" id="UP001497644"/>
    </source>
</evidence>
<dbReference type="PANTHER" id="PTHR34153">
    <property type="entry name" value="SI:CH211-262H13.3-RELATED-RELATED"/>
    <property type="match status" value="1"/>
</dbReference>
<reference evidence="1" key="1">
    <citation type="submission" date="2024-04" db="EMBL/GenBank/DDBJ databases">
        <authorList>
            <consortium name="Molecular Ecology Group"/>
        </authorList>
    </citation>
    <scope>NUCLEOTIDE SEQUENCE</scope>
</reference>
<proteinExistence type="predicted"/>
<protein>
    <submittedName>
        <fullName evidence="1">Uncharacterized protein</fullName>
    </submittedName>
</protein>
<organism evidence="1 2">
    <name type="scientific">Lasius platythorax</name>
    <dbReference type="NCBI Taxonomy" id="488582"/>
    <lineage>
        <taxon>Eukaryota</taxon>
        <taxon>Metazoa</taxon>
        <taxon>Ecdysozoa</taxon>
        <taxon>Arthropoda</taxon>
        <taxon>Hexapoda</taxon>
        <taxon>Insecta</taxon>
        <taxon>Pterygota</taxon>
        <taxon>Neoptera</taxon>
        <taxon>Endopterygota</taxon>
        <taxon>Hymenoptera</taxon>
        <taxon>Apocrita</taxon>
        <taxon>Aculeata</taxon>
        <taxon>Formicoidea</taxon>
        <taxon>Formicidae</taxon>
        <taxon>Formicinae</taxon>
        <taxon>Lasius</taxon>
        <taxon>Lasius</taxon>
    </lineage>
</organism>
<dbReference type="Proteomes" id="UP001497644">
    <property type="component" value="Chromosome 6"/>
</dbReference>
<keyword evidence="2" id="KW-1185">Reference proteome</keyword>
<accession>A0AAV2NZV7</accession>
<sequence>MYRIFTNEVGMSYSWEGAKKKKAFKNLAIATTILCAVRLNKNAQNCTDLEIINVIKAWLVRSKDRFNNNNNKNKEIVDEVIETFNNEENPDVQGPQRKD</sequence>